<comment type="caution">
    <text evidence="1">The sequence shown here is derived from an EMBL/GenBank/DDBJ whole genome shotgun (WGS) entry which is preliminary data.</text>
</comment>
<reference evidence="1 2" key="1">
    <citation type="submission" date="2023-11" db="EMBL/GenBank/DDBJ databases">
        <title>Halocaridina rubra genome assembly.</title>
        <authorList>
            <person name="Smith C."/>
        </authorList>
    </citation>
    <scope>NUCLEOTIDE SEQUENCE [LARGE SCALE GENOMIC DNA]</scope>
    <source>
        <strain evidence="1">EP-1</strain>
        <tissue evidence="1">Whole</tissue>
    </source>
</reference>
<dbReference type="Proteomes" id="UP001381693">
    <property type="component" value="Unassembled WGS sequence"/>
</dbReference>
<organism evidence="1 2">
    <name type="scientific">Halocaridina rubra</name>
    <name type="common">Hawaiian red shrimp</name>
    <dbReference type="NCBI Taxonomy" id="373956"/>
    <lineage>
        <taxon>Eukaryota</taxon>
        <taxon>Metazoa</taxon>
        <taxon>Ecdysozoa</taxon>
        <taxon>Arthropoda</taxon>
        <taxon>Crustacea</taxon>
        <taxon>Multicrustacea</taxon>
        <taxon>Malacostraca</taxon>
        <taxon>Eumalacostraca</taxon>
        <taxon>Eucarida</taxon>
        <taxon>Decapoda</taxon>
        <taxon>Pleocyemata</taxon>
        <taxon>Caridea</taxon>
        <taxon>Atyoidea</taxon>
        <taxon>Atyidae</taxon>
        <taxon>Halocaridina</taxon>
    </lineage>
</organism>
<dbReference type="InterPro" id="IPR032053">
    <property type="entry name" value="Ribosomal_mS34"/>
</dbReference>
<dbReference type="AlphaFoldDB" id="A0AAN8XB86"/>
<dbReference type="Pfam" id="PF16053">
    <property type="entry name" value="MRP-S34"/>
    <property type="match status" value="1"/>
</dbReference>
<dbReference type="EMBL" id="JAXCGZ010005665">
    <property type="protein sequence ID" value="KAK7081255.1"/>
    <property type="molecule type" value="Genomic_DNA"/>
</dbReference>
<dbReference type="PANTHER" id="PTHR28589">
    <property type="entry name" value="28S RIBOSOMAL PROTEIN S34, MITOCHONDRIAL"/>
    <property type="match status" value="1"/>
</dbReference>
<keyword evidence="1" id="KW-0689">Ribosomal protein</keyword>
<dbReference type="GO" id="GO:0005840">
    <property type="term" value="C:ribosome"/>
    <property type="evidence" value="ECO:0007669"/>
    <property type="project" value="UniProtKB-KW"/>
</dbReference>
<dbReference type="GO" id="GO:0005739">
    <property type="term" value="C:mitochondrion"/>
    <property type="evidence" value="ECO:0007669"/>
    <property type="project" value="InterPro"/>
</dbReference>
<evidence type="ECO:0000313" key="1">
    <source>
        <dbReference type="EMBL" id="KAK7081255.1"/>
    </source>
</evidence>
<gene>
    <name evidence="1" type="primary">MRPS34</name>
    <name evidence="1" type="ORF">SK128_014416</name>
</gene>
<sequence>MPIIRIGRTHNHVGMRLWEIIGRLKNFGIGRMVVRSAFERYPEPTYYRILSARPLMDRGQPFKDEDNMKGHVLVERVFRGVNMGVVDLSRTAFKMDYKLVPKHEEYKYIQAAEESCPPEVKILPETMEMPPLLKILAERENHEYKRLKVSVKKTGTYRIAKEGETPTVELSLGLGTPASLQLYEGVLENK</sequence>
<keyword evidence="2" id="KW-1185">Reference proteome</keyword>
<dbReference type="PANTHER" id="PTHR28589:SF1">
    <property type="entry name" value="SMALL RIBOSOMAL SUBUNIT PROTEIN MS34"/>
    <property type="match status" value="1"/>
</dbReference>
<name>A0AAN8XB86_HALRR</name>
<protein>
    <submittedName>
        <fullName evidence="1">Mitochondrial ribosomal protein, S34</fullName>
    </submittedName>
</protein>
<evidence type="ECO:0000313" key="2">
    <source>
        <dbReference type="Proteomes" id="UP001381693"/>
    </source>
</evidence>
<accession>A0AAN8XB86</accession>
<keyword evidence="1" id="KW-0687">Ribonucleoprotein</keyword>
<dbReference type="GO" id="GO:0003735">
    <property type="term" value="F:structural constituent of ribosome"/>
    <property type="evidence" value="ECO:0007669"/>
    <property type="project" value="InterPro"/>
</dbReference>
<proteinExistence type="predicted"/>